<evidence type="ECO:0000256" key="9">
    <source>
        <dbReference type="ARBA" id="ARBA00051693"/>
    </source>
</evidence>
<comment type="catalytic activity">
    <reaction evidence="7">
        <text>L-seryl-[protein] + ATP = O-phospho-L-seryl-[protein] + ADP + H(+)</text>
        <dbReference type="Rhea" id="RHEA:17989"/>
        <dbReference type="Rhea" id="RHEA-COMP:9863"/>
        <dbReference type="Rhea" id="RHEA-COMP:11604"/>
        <dbReference type="ChEBI" id="CHEBI:15378"/>
        <dbReference type="ChEBI" id="CHEBI:29999"/>
        <dbReference type="ChEBI" id="CHEBI:30616"/>
        <dbReference type="ChEBI" id="CHEBI:83421"/>
        <dbReference type="ChEBI" id="CHEBI:456216"/>
        <dbReference type="EC" id="2.7.12.2"/>
    </reaction>
</comment>
<comment type="similarity">
    <text evidence="5">Belongs to the protein kinase superfamily. STE Ser/Thr protein kinase family. MAP kinase kinase subfamily.</text>
</comment>
<keyword evidence="10" id="KW-0732">Signal</keyword>
<dbReference type="PANTHER" id="PTHR48013">
    <property type="entry name" value="DUAL SPECIFICITY MITOGEN-ACTIVATED PROTEIN KINASE KINASE 5-RELATED"/>
    <property type="match status" value="1"/>
</dbReference>
<feature type="domain" description="Protein kinase" evidence="11">
    <location>
        <begin position="1"/>
        <end position="87"/>
    </location>
</feature>
<reference evidence="12 15" key="1">
    <citation type="journal article" date="2011" name="Nature">
        <title>The Medicago genome provides insight into the evolution of rhizobial symbioses.</title>
        <authorList>
            <person name="Young N.D."/>
            <person name="Debelle F."/>
            <person name="Oldroyd G.E."/>
            <person name="Geurts R."/>
            <person name="Cannon S.B."/>
            <person name="Udvardi M.K."/>
            <person name="Benedito V.A."/>
            <person name="Mayer K.F."/>
            <person name="Gouzy J."/>
            <person name="Schoof H."/>
            <person name="Van de Peer Y."/>
            <person name="Proost S."/>
            <person name="Cook D.R."/>
            <person name="Meyers B.C."/>
            <person name="Spannagl M."/>
            <person name="Cheung F."/>
            <person name="De Mita S."/>
            <person name="Krishnakumar V."/>
            <person name="Gundlach H."/>
            <person name="Zhou S."/>
            <person name="Mudge J."/>
            <person name="Bharti A.K."/>
            <person name="Murray J.D."/>
            <person name="Naoumkina M.A."/>
            <person name="Rosen B."/>
            <person name="Silverstein K.A."/>
            <person name="Tang H."/>
            <person name="Rombauts S."/>
            <person name="Zhao P.X."/>
            <person name="Zhou P."/>
            <person name="Barbe V."/>
            <person name="Bardou P."/>
            <person name="Bechner M."/>
            <person name="Bellec A."/>
            <person name="Berger A."/>
            <person name="Berges H."/>
            <person name="Bidwell S."/>
            <person name="Bisseling T."/>
            <person name="Choisne N."/>
            <person name="Couloux A."/>
            <person name="Denny R."/>
            <person name="Deshpande S."/>
            <person name="Dai X."/>
            <person name="Doyle J.J."/>
            <person name="Dudez A.M."/>
            <person name="Farmer A.D."/>
            <person name="Fouteau S."/>
            <person name="Franken C."/>
            <person name="Gibelin C."/>
            <person name="Gish J."/>
            <person name="Goldstein S."/>
            <person name="Gonzalez A.J."/>
            <person name="Green P.J."/>
            <person name="Hallab A."/>
            <person name="Hartog M."/>
            <person name="Hua A."/>
            <person name="Humphray S.J."/>
            <person name="Jeong D.H."/>
            <person name="Jing Y."/>
            <person name="Jocker A."/>
            <person name="Kenton S.M."/>
            <person name="Kim D.J."/>
            <person name="Klee K."/>
            <person name="Lai H."/>
            <person name="Lang C."/>
            <person name="Lin S."/>
            <person name="Macmil S.L."/>
            <person name="Magdelenat G."/>
            <person name="Matthews L."/>
            <person name="McCorrison J."/>
            <person name="Monaghan E.L."/>
            <person name="Mun J.H."/>
            <person name="Najar F.Z."/>
            <person name="Nicholson C."/>
            <person name="Noirot C."/>
            <person name="O'Bleness M."/>
            <person name="Paule C.R."/>
            <person name="Poulain J."/>
            <person name="Prion F."/>
            <person name="Qin B."/>
            <person name="Qu C."/>
            <person name="Retzel E.F."/>
            <person name="Riddle C."/>
            <person name="Sallet E."/>
            <person name="Samain S."/>
            <person name="Samson N."/>
            <person name="Sanders I."/>
            <person name="Saurat O."/>
            <person name="Scarpelli C."/>
            <person name="Schiex T."/>
            <person name="Segurens B."/>
            <person name="Severin A.J."/>
            <person name="Sherrier D.J."/>
            <person name="Shi R."/>
            <person name="Sims S."/>
            <person name="Singer S.R."/>
            <person name="Sinharoy S."/>
            <person name="Sterck L."/>
            <person name="Viollet A."/>
            <person name="Wang B.B."/>
            <person name="Wang K."/>
            <person name="Wang M."/>
            <person name="Wang X."/>
            <person name="Warfsmann J."/>
            <person name="Weissenbach J."/>
            <person name="White D.D."/>
            <person name="White J.D."/>
            <person name="Wiley G.B."/>
            <person name="Wincker P."/>
            <person name="Xing Y."/>
            <person name="Yang L."/>
            <person name="Yao Z."/>
            <person name="Ying F."/>
            <person name="Zhai J."/>
            <person name="Zhou L."/>
            <person name="Zuber A."/>
            <person name="Denarie J."/>
            <person name="Dixon R.A."/>
            <person name="May G.D."/>
            <person name="Schwartz D.C."/>
            <person name="Rogers J."/>
            <person name="Quetier F."/>
            <person name="Town C.D."/>
            <person name="Roe B.A."/>
        </authorList>
    </citation>
    <scope>NUCLEOTIDE SEQUENCE [LARGE SCALE GENOMIC DNA]</scope>
    <source>
        <strain evidence="12">A17</strain>
        <strain evidence="14 15">cv. Jemalong A17</strain>
    </source>
</reference>
<accession>G7JFA9</accession>
<dbReference type="EMBL" id="PSQE01000004">
    <property type="protein sequence ID" value="RHN63087.1"/>
    <property type="molecule type" value="Genomic_DNA"/>
</dbReference>
<evidence type="ECO:0000256" key="7">
    <source>
        <dbReference type="ARBA" id="ARBA00049014"/>
    </source>
</evidence>
<dbReference type="eggNOG" id="KOG0581">
    <property type="taxonomic scope" value="Eukaryota"/>
</dbReference>
<dbReference type="InterPro" id="IPR000719">
    <property type="entry name" value="Prot_kinase_dom"/>
</dbReference>
<dbReference type="EnsemblPlants" id="AES90778">
    <property type="protein sequence ID" value="AES90778"/>
    <property type="gene ID" value="MTR_4g097810"/>
</dbReference>
<dbReference type="Proteomes" id="UP000265566">
    <property type="component" value="Chromosome 4"/>
</dbReference>
<dbReference type="PROSITE" id="PS00108">
    <property type="entry name" value="PROTEIN_KINASE_ST"/>
    <property type="match status" value="1"/>
</dbReference>
<dbReference type="PANTHER" id="PTHR48013:SF9">
    <property type="entry name" value="DUAL SPECIFICITY MITOGEN-ACTIVATED PROTEIN KINASE KINASE 5"/>
    <property type="match status" value="1"/>
</dbReference>
<keyword evidence="15" id="KW-1185">Reference proteome</keyword>
<dbReference type="SUPFAM" id="SSF56112">
    <property type="entry name" value="Protein kinase-like (PK-like)"/>
    <property type="match status" value="1"/>
</dbReference>
<dbReference type="EMBL" id="CM001220">
    <property type="protein sequence ID" value="AES90778.1"/>
    <property type="molecule type" value="Genomic_DNA"/>
</dbReference>
<keyword evidence="3 12" id="KW-0418">Kinase</keyword>
<evidence type="ECO:0000313" key="12">
    <source>
        <dbReference type="EMBL" id="AES90778.1"/>
    </source>
</evidence>
<dbReference type="HOGENOM" id="CLU_2486790_0_0_1"/>
<reference evidence="12 15" key="2">
    <citation type="journal article" date="2014" name="BMC Genomics">
        <title>An improved genome release (version Mt4.0) for the model legume Medicago truncatula.</title>
        <authorList>
            <person name="Tang H."/>
            <person name="Krishnakumar V."/>
            <person name="Bidwell S."/>
            <person name="Rosen B."/>
            <person name="Chan A."/>
            <person name="Zhou S."/>
            <person name="Gentzbittel L."/>
            <person name="Childs K.L."/>
            <person name="Yandell M."/>
            <person name="Gundlach H."/>
            <person name="Mayer K.F."/>
            <person name="Schwartz D.C."/>
            <person name="Town C.D."/>
        </authorList>
    </citation>
    <scope>GENOME REANNOTATION</scope>
    <source>
        <strain evidence="14 15">cv. Jemalong A17</strain>
    </source>
</reference>
<keyword evidence="4" id="KW-0067">ATP-binding</keyword>
<evidence type="ECO:0000256" key="3">
    <source>
        <dbReference type="ARBA" id="ARBA00022777"/>
    </source>
</evidence>
<evidence type="ECO:0000313" key="15">
    <source>
        <dbReference type="Proteomes" id="UP000002051"/>
    </source>
</evidence>
<comment type="catalytic activity">
    <reaction evidence="9">
        <text>L-tyrosyl-[protein] + ATP = O-phospho-L-tyrosyl-[protein] + ADP + H(+)</text>
        <dbReference type="Rhea" id="RHEA:10596"/>
        <dbReference type="Rhea" id="RHEA-COMP:10136"/>
        <dbReference type="Rhea" id="RHEA-COMP:20101"/>
        <dbReference type="ChEBI" id="CHEBI:15378"/>
        <dbReference type="ChEBI" id="CHEBI:30616"/>
        <dbReference type="ChEBI" id="CHEBI:46858"/>
        <dbReference type="ChEBI" id="CHEBI:61978"/>
        <dbReference type="ChEBI" id="CHEBI:456216"/>
        <dbReference type="EC" id="2.7.12.2"/>
    </reaction>
</comment>
<evidence type="ECO:0000259" key="11">
    <source>
        <dbReference type="PROSITE" id="PS50011"/>
    </source>
</evidence>
<evidence type="ECO:0000256" key="10">
    <source>
        <dbReference type="SAM" id="SignalP"/>
    </source>
</evidence>
<dbReference type="PROSITE" id="PS50011">
    <property type="entry name" value="PROTEIN_KINASE_DOM"/>
    <property type="match status" value="1"/>
</dbReference>
<evidence type="ECO:0000256" key="1">
    <source>
        <dbReference type="ARBA" id="ARBA00022679"/>
    </source>
</evidence>
<evidence type="ECO:0000256" key="5">
    <source>
        <dbReference type="ARBA" id="ARBA00038035"/>
    </source>
</evidence>
<evidence type="ECO:0000313" key="13">
    <source>
        <dbReference type="EMBL" id="RHN63087.1"/>
    </source>
</evidence>
<feature type="signal peptide" evidence="10">
    <location>
        <begin position="1"/>
        <end position="20"/>
    </location>
</feature>
<dbReference type="Gene3D" id="1.10.510.10">
    <property type="entry name" value="Transferase(Phosphotransferase) domain 1"/>
    <property type="match status" value="1"/>
</dbReference>
<name>G7JFA9_MEDTR</name>
<dbReference type="GO" id="GO:0004708">
    <property type="term" value="F:MAP kinase kinase activity"/>
    <property type="evidence" value="ECO:0007669"/>
    <property type="project" value="UniProtKB-EC"/>
</dbReference>
<dbReference type="GO" id="GO:0051707">
    <property type="term" value="P:response to other organism"/>
    <property type="evidence" value="ECO:0007669"/>
    <property type="project" value="UniProtKB-ARBA"/>
</dbReference>
<evidence type="ECO:0000313" key="16">
    <source>
        <dbReference type="Proteomes" id="UP000265566"/>
    </source>
</evidence>
<sequence>MLLTWLVFLIFLKGLSYLHGVRYLVHRDIKPANLLVNLKGETEITDFGITSFLENSVVMIEIALQKMSKSVLRILLSCERTARLSHC</sequence>
<dbReference type="PaxDb" id="3880-AES90778"/>
<organism evidence="12 15">
    <name type="scientific">Medicago truncatula</name>
    <name type="common">Barrel medic</name>
    <name type="synonym">Medicago tribuloides</name>
    <dbReference type="NCBI Taxonomy" id="3880"/>
    <lineage>
        <taxon>Eukaryota</taxon>
        <taxon>Viridiplantae</taxon>
        <taxon>Streptophyta</taxon>
        <taxon>Embryophyta</taxon>
        <taxon>Tracheophyta</taxon>
        <taxon>Spermatophyta</taxon>
        <taxon>Magnoliopsida</taxon>
        <taxon>eudicotyledons</taxon>
        <taxon>Gunneridae</taxon>
        <taxon>Pentapetalae</taxon>
        <taxon>rosids</taxon>
        <taxon>fabids</taxon>
        <taxon>Fabales</taxon>
        <taxon>Fabaceae</taxon>
        <taxon>Papilionoideae</taxon>
        <taxon>50 kb inversion clade</taxon>
        <taxon>NPAAA clade</taxon>
        <taxon>Hologalegina</taxon>
        <taxon>IRL clade</taxon>
        <taxon>Trifolieae</taxon>
        <taxon>Medicago</taxon>
    </lineage>
</organism>
<evidence type="ECO:0000256" key="8">
    <source>
        <dbReference type="ARBA" id="ARBA00049299"/>
    </source>
</evidence>
<dbReference type="AlphaFoldDB" id="G7JFA9"/>
<protein>
    <recommendedName>
        <fullName evidence="6">mitogen-activated protein kinase kinase</fullName>
        <ecNumber evidence="6">2.7.12.2</ecNumber>
    </recommendedName>
</protein>
<reference evidence="14" key="3">
    <citation type="submission" date="2015-04" db="UniProtKB">
        <authorList>
            <consortium name="EnsemblPlants"/>
        </authorList>
    </citation>
    <scope>IDENTIFICATION</scope>
    <source>
        <strain evidence="14">cv. Jemalong A17</strain>
    </source>
</reference>
<reference evidence="13" key="5">
    <citation type="journal article" date="2018" name="Nat. Plants">
        <title>Whole-genome landscape of Medicago truncatula symbiotic genes.</title>
        <authorList>
            <person name="Pecrix Y."/>
            <person name="Gamas P."/>
            <person name="Carrere S."/>
        </authorList>
    </citation>
    <scope>NUCLEOTIDE SEQUENCE</scope>
    <source>
        <tissue evidence="13">Leaves</tissue>
    </source>
</reference>
<evidence type="ECO:0000256" key="6">
    <source>
        <dbReference type="ARBA" id="ARBA00038999"/>
    </source>
</evidence>
<keyword evidence="2" id="KW-0547">Nucleotide-binding</keyword>
<dbReference type="InterPro" id="IPR011009">
    <property type="entry name" value="Kinase-like_dom_sf"/>
</dbReference>
<reference evidence="16" key="4">
    <citation type="journal article" date="2018" name="Nat. Plants">
        <title>Whole-genome landscape of Medicago truncatula symbiotic genes.</title>
        <authorList>
            <person name="Pecrix Y."/>
            <person name="Staton S.E."/>
            <person name="Sallet E."/>
            <person name="Lelandais-Briere C."/>
            <person name="Moreau S."/>
            <person name="Carrere S."/>
            <person name="Blein T."/>
            <person name="Jardinaud M.F."/>
            <person name="Latrasse D."/>
            <person name="Zouine M."/>
            <person name="Zahm M."/>
            <person name="Kreplak J."/>
            <person name="Mayjonade B."/>
            <person name="Satge C."/>
            <person name="Perez M."/>
            <person name="Cauet S."/>
            <person name="Marande W."/>
            <person name="Chantry-Darmon C."/>
            <person name="Lopez-Roques C."/>
            <person name="Bouchez O."/>
            <person name="Berard A."/>
            <person name="Debelle F."/>
            <person name="Munos S."/>
            <person name="Bendahmane A."/>
            <person name="Berges H."/>
            <person name="Niebel A."/>
            <person name="Buitink J."/>
            <person name="Frugier F."/>
            <person name="Benhamed M."/>
            <person name="Crespi M."/>
            <person name="Gouzy J."/>
            <person name="Gamas P."/>
        </authorList>
    </citation>
    <scope>NUCLEOTIDE SEQUENCE [LARGE SCALE GENOMIC DNA]</scope>
    <source>
        <strain evidence="16">cv. Jemalong A17</strain>
    </source>
</reference>
<proteinExistence type="inferred from homology"/>
<evidence type="ECO:0000313" key="14">
    <source>
        <dbReference type="EnsemblPlants" id="AES90778"/>
    </source>
</evidence>
<keyword evidence="1 13" id="KW-0808">Transferase</keyword>
<gene>
    <name evidence="12" type="ordered locus">MTR_4g097810</name>
    <name evidence="13" type="ORF">MtrunA17_Chr4g0054501</name>
</gene>
<dbReference type="EC" id="2.7.12.2" evidence="6"/>
<dbReference type="Gramene" id="rna25745">
    <property type="protein sequence ID" value="RHN63087.1"/>
    <property type="gene ID" value="gene25745"/>
</dbReference>
<dbReference type="Proteomes" id="UP000002051">
    <property type="component" value="Chromosome 4"/>
</dbReference>
<dbReference type="GO" id="GO:0005524">
    <property type="term" value="F:ATP binding"/>
    <property type="evidence" value="ECO:0007669"/>
    <property type="project" value="UniProtKB-KW"/>
</dbReference>
<comment type="catalytic activity">
    <reaction evidence="8">
        <text>L-threonyl-[protein] + ATP = O-phospho-L-threonyl-[protein] + ADP + H(+)</text>
        <dbReference type="Rhea" id="RHEA:46608"/>
        <dbReference type="Rhea" id="RHEA-COMP:11060"/>
        <dbReference type="Rhea" id="RHEA-COMP:11605"/>
        <dbReference type="ChEBI" id="CHEBI:15378"/>
        <dbReference type="ChEBI" id="CHEBI:30013"/>
        <dbReference type="ChEBI" id="CHEBI:30616"/>
        <dbReference type="ChEBI" id="CHEBI:61977"/>
        <dbReference type="ChEBI" id="CHEBI:456216"/>
        <dbReference type="EC" id="2.7.12.2"/>
    </reaction>
</comment>
<dbReference type="Pfam" id="PF00069">
    <property type="entry name" value="Pkinase"/>
    <property type="match status" value="1"/>
</dbReference>
<feature type="chain" id="PRO_5014572881" description="mitogen-activated protein kinase kinase" evidence="10">
    <location>
        <begin position="21"/>
        <end position="87"/>
    </location>
</feature>
<evidence type="ECO:0000256" key="4">
    <source>
        <dbReference type="ARBA" id="ARBA00022840"/>
    </source>
</evidence>
<dbReference type="InterPro" id="IPR008271">
    <property type="entry name" value="Ser/Thr_kinase_AS"/>
</dbReference>
<dbReference type="STRING" id="3880.G7JFA9"/>
<evidence type="ECO:0000256" key="2">
    <source>
        <dbReference type="ARBA" id="ARBA00022741"/>
    </source>
</evidence>